<dbReference type="AlphaFoldDB" id="A0A6A5BI38"/>
<dbReference type="VEuPathDB" id="AmoebaDB:FDP41_006448"/>
<dbReference type="RefSeq" id="XP_044559129.1">
    <property type="nucleotide sequence ID" value="XM_044710084.1"/>
</dbReference>
<dbReference type="VEuPathDB" id="AmoebaDB:NfTy_089820"/>
<protein>
    <submittedName>
        <fullName evidence="1">Uncharacterized protein</fullName>
    </submittedName>
</protein>
<dbReference type="Proteomes" id="UP000444721">
    <property type="component" value="Unassembled WGS sequence"/>
</dbReference>
<name>A0A6A5BI38_NAEFO</name>
<reference evidence="1 2" key="1">
    <citation type="journal article" date="2019" name="Sci. Rep.">
        <title>Nanopore sequencing improves the draft genome of the human pathogenic amoeba Naegleria fowleri.</title>
        <authorList>
            <person name="Liechti N."/>
            <person name="Schurch N."/>
            <person name="Bruggmann R."/>
            <person name="Wittwer M."/>
        </authorList>
    </citation>
    <scope>NUCLEOTIDE SEQUENCE [LARGE SCALE GENOMIC DNA]</scope>
    <source>
        <strain evidence="1 2">ATCC 30894</strain>
    </source>
</reference>
<evidence type="ECO:0000313" key="1">
    <source>
        <dbReference type="EMBL" id="KAF0974416.1"/>
    </source>
</evidence>
<gene>
    <name evidence="1" type="ORF">FDP41_006448</name>
</gene>
<dbReference type="OrthoDB" id="10639550at2759"/>
<dbReference type="GeneID" id="68113666"/>
<dbReference type="EMBL" id="VFQX01000052">
    <property type="protein sequence ID" value="KAF0974416.1"/>
    <property type="molecule type" value="Genomic_DNA"/>
</dbReference>
<keyword evidence="2" id="KW-1185">Reference proteome</keyword>
<evidence type="ECO:0000313" key="2">
    <source>
        <dbReference type="Proteomes" id="UP000444721"/>
    </source>
</evidence>
<dbReference type="VEuPathDB" id="AmoebaDB:NF0083090"/>
<accession>A0A6A5BI38</accession>
<proteinExistence type="predicted"/>
<organism evidence="1 2">
    <name type="scientific">Naegleria fowleri</name>
    <name type="common">Brain eating amoeba</name>
    <dbReference type="NCBI Taxonomy" id="5763"/>
    <lineage>
        <taxon>Eukaryota</taxon>
        <taxon>Discoba</taxon>
        <taxon>Heterolobosea</taxon>
        <taxon>Tetramitia</taxon>
        <taxon>Eutetramitia</taxon>
        <taxon>Vahlkampfiidae</taxon>
        <taxon>Naegleria</taxon>
    </lineage>
</organism>
<sequence>MLEGKPSLLLVVRLTEGVNIKAMNGLDEFNQEHHLASVTAEVNYDKELQIFKEVIFENLKQKVNSFFFQKSLNAAVAEQLCFERRVDI</sequence>
<comment type="caution">
    <text evidence="1">The sequence shown here is derived from an EMBL/GenBank/DDBJ whole genome shotgun (WGS) entry which is preliminary data.</text>
</comment>